<sequence length="326" mass="37452">MREELLKRKLNMLEREFTDSYGLYNGKTGLALSYFLMGQITNNDYYTGRGQHLLDELSDGMAAVNGSSFEEGLAGIGWAVEWLVQNEFISANTDEILGDLDDELYKTVVYEKSSGLSLNDGTIGKAMYFYKRWFARNADTPRNRRICNEECLVLLTDETSEALASVGDDDLTKDNSCYNVLIPICQALLFLCKLRDCKINLEVVAKSICSGINVLKAELEKYETADMPTPEHVLYLIYTYWNVGLKLRDIWIEHHAKALFSRYLLRDKSYLQKPYHVYIEYKLLHLNSEYKGSHQQMIGHGNMKLLSEITIMSGFQNTSWDEAWIL</sequence>
<dbReference type="Pfam" id="PF05147">
    <property type="entry name" value="LANC_like"/>
    <property type="match status" value="1"/>
</dbReference>
<reference evidence="1 2" key="1">
    <citation type="submission" date="2018-05" db="EMBL/GenBank/DDBJ databases">
        <title>Genomic Encyclopedia of Archaeal and Bacterial Type Strains, Phase II (KMG-II): from individual species to whole genera.</title>
        <authorList>
            <person name="Goeker M."/>
        </authorList>
    </citation>
    <scope>NUCLEOTIDE SEQUENCE [LARGE SCALE GENOMIC DNA]</scope>
    <source>
        <strain evidence="1 2">DSM 19975</strain>
    </source>
</reference>
<dbReference type="AlphaFoldDB" id="A0A316HGJ4"/>
<dbReference type="RefSeq" id="WP_109606584.1">
    <property type="nucleotide sequence ID" value="NZ_QGHA01000001.1"/>
</dbReference>
<evidence type="ECO:0008006" key="3">
    <source>
        <dbReference type="Google" id="ProtNLM"/>
    </source>
</evidence>
<keyword evidence="2" id="KW-1185">Reference proteome</keyword>
<evidence type="ECO:0000313" key="1">
    <source>
        <dbReference type="EMBL" id="PWK80339.1"/>
    </source>
</evidence>
<organism evidence="1 2">
    <name type="scientific">Mucilaginibacter oryzae</name>
    <dbReference type="NCBI Taxonomy" id="468058"/>
    <lineage>
        <taxon>Bacteria</taxon>
        <taxon>Pseudomonadati</taxon>
        <taxon>Bacteroidota</taxon>
        <taxon>Sphingobacteriia</taxon>
        <taxon>Sphingobacteriales</taxon>
        <taxon>Sphingobacteriaceae</taxon>
        <taxon>Mucilaginibacter</taxon>
    </lineage>
</organism>
<evidence type="ECO:0000313" key="2">
    <source>
        <dbReference type="Proteomes" id="UP000245678"/>
    </source>
</evidence>
<dbReference type="GO" id="GO:0031179">
    <property type="term" value="P:peptide modification"/>
    <property type="evidence" value="ECO:0007669"/>
    <property type="project" value="InterPro"/>
</dbReference>
<dbReference type="EMBL" id="QGHA01000001">
    <property type="protein sequence ID" value="PWK80339.1"/>
    <property type="molecule type" value="Genomic_DNA"/>
</dbReference>
<dbReference type="Proteomes" id="UP000245678">
    <property type="component" value="Unassembled WGS sequence"/>
</dbReference>
<comment type="caution">
    <text evidence="1">The sequence shown here is derived from an EMBL/GenBank/DDBJ whole genome shotgun (WGS) entry which is preliminary data.</text>
</comment>
<protein>
    <recommendedName>
        <fullName evidence="3">Lanthionine synthetase-like protein</fullName>
    </recommendedName>
</protein>
<proteinExistence type="predicted"/>
<accession>A0A316HGJ4</accession>
<name>A0A316HGJ4_9SPHI</name>
<dbReference type="Gene3D" id="1.50.10.20">
    <property type="match status" value="1"/>
</dbReference>
<dbReference type="SUPFAM" id="SSF158745">
    <property type="entry name" value="LanC-like"/>
    <property type="match status" value="1"/>
</dbReference>
<gene>
    <name evidence="1" type="ORF">LX99_00804</name>
</gene>
<dbReference type="InterPro" id="IPR007822">
    <property type="entry name" value="LANC-like"/>
</dbReference>